<protein>
    <submittedName>
        <fullName evidence="1">Uncharacterized protein</fullName>
    </submittedName>
</protein>
<evidence type="ECO:0000313" key="1">
    <source>
        <dbReference type="EMBL" id="ERF64033.1"/>
    </source>
</evidence>
<proteinExistence type="predicted"/>
<evidence type="ECO:0000313" key="2">
    <source>
        <dbReference type="Proteomes" id="UP000053711"/>
    </source>
</evidence>
<name>A0ACB4UMH7_9ACTN</name>
<accession>A0ACB4UMH7</accession>
<sequence>MAMRYPGCATIYAFDTGSHDPYITASVVKLSVMATVMVQAHREGRGLTTTEKSLIEPMITESDNDATTELWTRVGEAPAVQKVLRSMGADQTTPSTQGWGLTTTTARDQVVIMSHFAMKNPIIPEPMRRYAINLLGHVDDEQTWGMTAAIPHTVDRRVKNGWLPHDNAWHVNSVAAMDGPDGMILAGLSRAAASTMEYQISTLESLAGIMAVHEHPQWTTKYPQDFSSTGARGSQTSSRTATPR</sequence>
<reference evidence="1 2" key="1">
    <citation type="journal article" date="2013" name="BMC Genomics">
        <title>Comparative genomics reveals distinct host-interacting traits of three major human-associated propionibacteria.</title>
        <authorList>
            <person name="Mak T.N."/>
            <person name="Schmid M."/>
            <person name="Brzuszkiewicz E."/>
            <person name="Zeng G."/>
            <person name="Meyer R."/>
            <person name="Sfanos K.S."/>
            <person name="Brinkmann V."/>
            <person name="Meyer T.F."/>
            <person name="Bruggemann H."/>
        </authorList>
    </citation>
    <scope>NUCLEOTIDE SEQUENCE [LARGE SCALE GENOMIC DNA]</scope>
    <source>
        <strain evidence="1 2">TM11</strain>
    </source>
</reference>
<organism evidence="1 2">
    <name type="scientific">Cutibacterium granulosum TM11</name>
    <dbReference type="NCBI Taxonomy" id="1292373"/>
    <lineage>
        <taxon>Bacteria</taxon>
        <taxon>Bacillati</taxon>
        <taxon>Actinomycetota</taxon>
        <taxon>Actinomycetes</taxon>
        <taxon>Propionibacteriales</taxon>
        <taxon>Propionibacteriaceae</taxon>
        <taxon>Cutibacterium</taxon>
    </lineage>
</organism>
<gene>
    <name evidence="1" type="ORF">H640_07784</name>
</gene>
<comment type="caution">
    <text evidence="1">The sequence shown here is derived from an EMBL/GenBank/DDBJ whole genome shotgun (WGS) entry which is preliminary data.</text>
</comment>
<dbReference type="EMBL" id="AOST01000067">
    <property type="protein sequence ID" value="ERF64033.1"/>
    <property type="molecule type" value="Genomic_DNA"/>
</dbReference>
<dbReference type="Proteomes" id="UP000053711">
    <property type="component" value="Unassembled WGS sequence"/>
</dbReference>
<keyword evidence="2" id="KW-1185">Reference proteome</keyword>